<dbReference type="EMBL" id="FQYT01000017">
    <property type="protein sequence ID" value="SHJ31800.1"/>
    <property type="molecule type" value="Genomic_DNA"/>
</dbReference>
<proteinExistence type="inferred from homology"/>
<reference evidence="3 4" key="1">
    <citation type="submission" date="2016-11" db="EMBL/GenBank/DDBJ databases">
        <authorList>
            <person name="Jaros S."/>
            <person name="Januszkiewicz K."/>
            <person name="Wedrychowicz H."/>
        </authorList>
    </citation>
    <scope>NUCLEOTIDE SEQUENCE [LARGE SCALE GENOMIC DNA]</scope>
    <source>
        <strain evidence="3 4">DSM 15970</strain>
    </source>
</reference>
<dbReference type="SUPFAM" id="SSF56300">
    <property type="entry name" value="Metallo-dependent phosphatases"/>
    <property type="match status" value="1"/>
</dbReference>
<evidence type="ECO:0000259" key="2">
    <source>
        <dbReference type="SMART" id="SM00854"/>
    </source>
</evidence>
<feature type="domain" description="Capsule synthesis protein CapA" evidence="2">
    <location>
        <begin position="57"/>
        <end position="311"/>
    </location>
</feature>
<gene>
    <name evidence="3" type="ORF">SAMN02745691_01742</name>
</gene>
<dbReference type="InterPro" id="IPR052169">
    <property type="entry name" value="CW_Biosynth-Accessory"/>
</dbReference>
<dbReference type="InterPro" id="IPR019079">
    <property type="entry name" value="Capsule_synth_CapA"/>
</dbReference>
<protein>
    <submittedName>
        <fullName evidence="3">Poly-gamma-glutamate synthesis protein (Capsule biosynthesis protein)</fullName>
    </submittedName>
</protein>
<dbReference type="Pfam" id="PF09587">
    <property type="entry name" value="PGA_cap"/>
    <property type="match status" value="1"/>
</dbReference>
<dbReference type="Gene3D" id="3.60.21.10">
    <property type="match status" value="1"/>
</dbReference>
<comment type="similarity">
    <text evidence="1">Belongs to the CapA family.</text>
</comment>
<dbReference type="Proteomes" id="UP000184342">
    <property type="component" value="Unassembled WGS sequence"/>
</dbReference>
<dbReference type="CDD" id="cd07381">
    <property type="entry name" value="MPP_CapA"/>
    <property type="match status" value="1"/>
</dbReference>
<dbReference type="SMART" id="SM00854">
    <property type="entry name" value="PGA_cap"/>
    <property type="match status" value="1"/>
</dbReference>
<keyword evidence="4" id="KW-1185">Reference proteome</keyword>
<organism evidence="3 4">
    <name type="scientific">Parasporobacterium paucivorans DSM 15970</name>
    <dbReference type="NCBI Taxonomy" id="1122934"/>
    <lineage>
        <taxon>Bacteria</taxon>
        <taxon>Bacillati</taxon>
        <taxon>Bacillota</taxon>
        <taxon>Clostridia</taxon>
        <taxon>Lachnospirales</taxon>
        <taxon>Lachnospiraceae</taxon>
        <taxon>Parasporobacterium</taxon>
    </lineage>
</organism>
<dbReference type="PANTHER" id="PTHR33393:SF12">
    <property type="entry name" value="CAPSULE BIOSYNTHESIS PROTEIN CAPA"/>
    <property type="match status" value="1"/>
</dbReference>
<accession>A0A1M6IBI1</accession>
<evidence type="ECO:0000256" key="1">
    <source>
        <dbReference type="ARBA" id="ARBA00005662"/>
    </source>
</evidence>
<dbReference type="InterPro" id="IPR029052">
    <property type="entry name" value="Metallo-depent_PP-like"/>
</dbReference>
<evidence type="ECO:0000313" key="4">
    <source>
        <dbReference type="Proteomes" id="UP000184342"/>
    </source>
</evidence>
<dbReference type="PANTHER" id="PTHR33393">
    <property type="entry name" value="POLYGLUTAMINE SYNTHESIS ACCESSORY PROTEIN RV0574C-RELATED"/>
    <property type="match status" value="1"/>
</dbReference>
<evidence type="ECO:0000313" key="3">
    <source>
        <dbReference type="EMBL" id="SHJ31800.1"/>
    </source>
</evidence>
<dbReference type="RefSeq" id="WP_073994034.1">
    <property type="nucleotide sequence ID" value="NZ_FQYT01000017.1"/>
</dbReference>
<sequence length="403" mass="43870">MRKYIILLAVLIIAFLGVVGFVIKNALPGESAAQETTTAAATQETAQPTTEAAKEVTLLAVGDVLAHTPVLAAAKNEDGSYSFDSLFAVMKEEFQSADIAVVNQETILGGSDGGFPYDGYPNFNTPDSMGDAIIGAGFDVVLQASNHSRDAGVSGILHSINYWKNHSGEAMMLGLNETQAERDTIRILEKNGITFALLNYTYGLNGYSLPADQTYLVNIMDSSTLEQVKADITKASGMADFVIVFPHWGSEDRTGDPTPDQTSWAKMMTEAGADLIIGTHPHVIENIEWVTSDNGNRALCYYSIGNYSSNQQNLAEVLGGMAKVKIIKEDGMTRIKEEETGVVPIVTHNDKTSGKAVIQTYRLTDYTEEMAKVHDIFIRFDNSFSLARLQDLANQVFGDWILK</sequence>
<name>A0A1M6IBI1_9FIRM</name>
<dbReference type="AlphaFoldDB" id="A0A1M6IBI1"/>
<dbReference type="STRING" id="1122934.SAMN02745691_01742"/>